<dbReference type="RefSeq" id="WP_160990068.1">
    <property type="nucleotide sequence ID" value="NZ_WWCO01000006.1"/>
</dbReference>
<dbReference type="EMBL" id="WWCP01000043">
    <property type="protein sequence ID" value="MYM84949.1"/>
    <property type="molecule type" value="Genomic_DNA"/>
</dbReference>
<protein>
    <submittedName>
        <fullName evidence="3">Uncharacterized protein</fullName>
    </submittedName>
</protein>
<sequence>MHTATMLSLAGSVTCVGVFIGRKNWILALAFLCSIAYTVLAQVVSIAAIPGMVVQALPFIFLALVVYEILQKLVMK</sequence>
<name>A0A6L8MSH4_9BURK</name>
<proteinExistence type="predicted"/>
<keyword evidence="1" id="KW-0812">Transmembrane</keyword>
<dbReference type="EMBL" id="WWCO01000006">
    <property type="protein sequence ID" value="MYM34664.1"/>
    <property type="molecule type" value="Genomic_DNA"/>
</dbReference>
<comment type="caution">
    <text evidence="3">The sequence shown here is derived from an EMBL/GenBank/DDBJ whole genome shotgun (WGS) entry which is preliminary data.</text>
</comment>
<dbReference type="Proteomes" id="UP000449678">
    <property type="component" value="Unassembled WGS sequence"/>
</dbReference>
<evidence type="ECO:0000313" key="3">
    <source>
        <dbReference type="EMBL" id="MYM84949.1"/>
    </source>
</evidence>
<dbReference type="Proteomes" id="UP000474565">
    <property type="component" value="Unassembled WGS sequence"/>
</dbReference>
<gene>
    <name evidence="2" type="ORF">GTP38_09970</name>
    <name evidence="3" type="ORF">GTP44_23755</name>
</gene>
<accession>A0A6L8MSH4</accession>
<keyword evidence="4" id="KW-1185">Reference proteome</keyword>
<keyword evidence="1" id="KW-0472">Membrane</keyword>
<evidence type="ECO:0000313" key="2">
    <source>
        <dbReference type="EMBL" id="MYM34664.1"/>
    </source>
</evidence>
<evidence type="ECO:0000256" key="1">
    <source>
        <dbReference type="SAM" id="Phobius"/>
    </source>
</evidence>
<feature type="transmembrane region" description="Helical" evidence="1">
    <location>
        <begin position="56"/>
        <end position="74"/>
    </location>
</feature>
<evidence type="ECO:0000313" key="4">
    <source>
        <dbReference type="Proteomes" id="UP000449678"/>
    </source>
</evidence>
<evidence type="ECO:0000313" key="5">
    <source>
        <dbReference type="Proteomes" id="UP000474565"/>
    </source>
</evidence>
<dbReference type="AlphaFoldDB" id="A0A6L8MSH4"/>
<reference evidence="4 5" key="1">
    <citation type="submission" date="2019-12" db="EMBL/GenBank/DDBJ databases">
        <title>Novel species isolated from a subtropical stream in China.</title>
        <authorList>
            <person name="Lu H."/>
        </authorList>
    </citation>
    <scope>NUCLEOTIDE SEQUENCE [LARGE SCALE GENOMIC DNA]</scope>
    <source>
        <strain evidence="3 5">FT50W</strain>
        <strain evidence="2 4">FT94W</strain>
    </source>
</reference>
<feature type="transmembrane region" description="Helical" evidence="1">
    <location>
        <begin position="25"/>
        <end position="49"/>
    </location>
</feature>
<keyword evidence="1" id="KW-1133">Transmembrane helix</keyword>
<organism evidence="3 5">
    <name type="scientific">Duganella lactea</name>
    <dbReference type="NCBI Taxonomy" id="2692173"/>
    <lineage>
        <taxon>Bacteria</taxon>
        <taxon>Pseudomonadati</taxon>
        <taxon>Pseudomonadota</taxon>
        <taxon>Betaproteobacteria</taxon>
        <taxon>Burkholderiales</taxon>
        <taxon>Oxalobacteraceae</taxon>
        <taxon>Telluria group</taxon>
        <taxon>Duganella</taxon>
    </lineage>
</organism>